<evidence type="ECO:0000256" key="2">
    <source>
        <dbReference type="ARBA" id="ARBA00004922"/>
    </source>
</evidence>
<dbReference type="SUPFAM" id="SSF53756">
    <property type="entry name" value="UDP-Glycosyltransferase/glycogen phosphorylase"/>
    <property type="match status" value="1"/>
</dbReference>
<feature type="domain" description="Fucosyltransferase C-terminal" evidence="14">
    <location>
        <begin position="221"/>
        <end position="406"/>
    </location>
</feature>
<evidence type="ECO:0000256" key="13">
    <source>
        <dbReference type="SAM" id="SignalP"/>
    </source>
</evidence>
<evidence type="ECO:0000256" key="6">
    <source>
        <dbReference type="ARBA" id="ARBA00022692"/>
    </source>
</evidence>
<evidence type="ECO:0000256" key="11">
    <source>
        <dbReference type="ARBA" id="ARBA00023180"/>
    </source>
</evidence>
<evidence type="ECO:0000256" key="9">
    <source>
        <dbReference type="ARBA" id="ARBA00023034"/>
    </source>
</evidence>
<keyword evidence="5 12" id="KW-0808">Transferase</keyword>
<keyword evidence="11" id="KW-0325">Glycoprotein</keyword>
<sequence>MRAWCTKKAIFFIAVMIILLLLYNAAKTVKDSHQIISNHERVSSRKSVVELQTVVNSAVRENVTSKDNIKYILQWTLPHNVPFVYMGKGHEGFISRGCPFTNCFVTADRNYLGDYTKFDVIAFAGPEVVRYNKNQLPQNRSPHQKYTFASIESSDNYPACSNLLNGFFNWTWTYKLDSEIRWGYMVIRDKNKNIVGPNKEMHWLKLEDMEPVSEDFKQNLRTKTKAAAWFVSNCYSRSRRSTVAKKLHEELQNKYNLSVDVFGSCGQFSCSRDNDENCDNLIKKDYYFYLSFENSFSEDYVTEKLVRALNFNAVPIVYGGANYTRFMPDGIYLDARKMSIEELAAKMNELINDPEKYAEYFKWKNHYTYHGQHESVHTLPYCLFCTQLNNEEMVKNTTIYQDFKNWWTPPGRC</sequence>
<proteinExistence type="inferred from homology"/>
<dbReference type="GO" id="GO:0008417">
    <property type="term" value="F:fucosyltransferase activity"/>
    <property type="evidence" value="ECO:0007669"/>
    <property type="project" value="InterPro"/>
</dbReference>
<evidence type="ECO:0000256" key="4">
    <source>
        <dbReference type="ARBA" id="ARBA00022676"/>
    </source>
</evidence>
<evidence type="ECO:0000256" key="8">
    <source>
        <dbReference type="ARBA" id="ARBA00022989"/>
    </source>
</evidence>
<dbReference type="AlphaFoldDB" id="A0A9P0N5A1"/>
<keyword evidence="6 12" id="KW-0812">Transmembrane</keyword>
<reference evidence="16" key="1">
    <citation type="submission" date="2022-02" db="EMBL/GenBank/DDBJ databases">
        <authorList>
            <person name="King R."/>
        </authorList>
    </citation>
    <scope>NUCLEOTIDE SEQUENCE</scope>
</reference>
<dbReference type="PANTHER" id="PTHR48438:SF1">
    <property type="entry name" value="ALPHA-(1,3)-FUCOSYLTRANSFERASE C-RELATED"/>
    <property type="match status" value="1"/>
</dbReference>
<feature type="signal peptide" evidence="13">
    <location>
        <begin position="1"/>
        <end position="28"/>
    </location>
</feature>
<keyword evidence="9 12" id="KW-0333">Golgi apparatus</keyword>
<comment type="pathway">
    <text evidence="2">Protein modification; protein glycosylation.</text>
</comment>
<comment type="subcellular location">
    <subcellularLocation>
        <location evidence="1 12">Golgi apparatus</location>
        <location evidence="1 12">Golgi stack membrane</location>
        <topology evidence="1 12">Single-pass type II membrane protein</topology>
    </subcellularLocation>
</comment>
<evidence type="ECO:0000256" key="7">
    <source>
        <dbReference type="ARBA" id="ARBA00022968"/>
    </source>
</evidence>
<dbReference type="InterPro" id="IPR031481">
    <property type="entry name" value="Glyco_tran_10_N"/>
</dbReference>
<evidence type="ECO:0000256" key="12">
    <source>
        <dbReference type="RuleBase" id="RU003832"/>
    </source>
</evidence>
<accession>A0A9P0N5A1</accession>
<dbReference type="Pfam" id="PF00852">
    <property type="entry name" value="Glyco_transf_10"/>
    <property type="match status" value="1"/>
</dbReference>
<evidence type="ECO:0000313" key="16">
    <source>
        <dbReference type="EMBL" id="CAH1645393.1"/>
    </source>
</evidence>
<keyword evidence="13" id="KW-0732">Signal</keyword>
<evidence type="ECO:0000313" key="17">
    <source>
        <dbReference type="Proteomes" id="UP001153321"/>
    </source>
</evidence>
<dbReference type="Pfam" id="PF17039">
    <property type="entry name" value="Glyco_tran_10_N"/>
    <property type="match status" value="1"/>
</dbReference>
<evidence type="ECO:0000259" key="15">
    <source>
        <dbReference type="Pfam" id="PF17039"/>
    </source>
</evidence>
<dbReference type="Proteomes" id="UP001153321">
    <property type="component" value="Chromosome 6"/>
</dbReference>
<dbReference type="InterPro" id="IPR001503">
    <property type="entry name" value="Glyco_trans_10"/>
</dbReference>
<keyword evidence="7" id="KW-0735">Signal-anchor</keyword>
<evidence type="ECO:0000259" key="14">
    <source>
        <dbReference type="Pfam" id="PF00852"/>
    </source>
</evidence>
<gene>
    <name evidence="16" type="ORF">SPLIT_LOCUS10745</name>
</gene>
<feature type="domain" description="Fucosyltransferase N-terminal" evidence="15">
    <location>
        <begin position="70"/>
        <end position="184"/>
    </location>
</feature>
<dbReference type="InterPro" id="IPR038577">
    <property type="entry name" value="GT10-like_C_sf"/>
</dbReference>
<protein>
    <recommendedName>
        <fullName evidence="12">Fucosyltransferase</fullName>
        <ecNumber evidence="12">2.4.1.-</ecNumber>
    </recommendedName>
</protein>
<keyword evidence="4 12" id="KW-0328">Glycosyltransferase</keyword>
<name>A0A9P0N5A1_SPOLI</name>
<feature type="chain" id="PRO_5040253892" description="Fucosyltransferase" evidence="13">
    <location>
        <begin position="29"/>
        <end position="413"/>
    </location>
</feature>
<evidence type="ECO:0000256" key="5">
    <source>
        <dbReference type="ARBA" id="ARBA00022679"/>
    </source>
</evidence>
<dbReference type="EMBL" id="LR824537">
    <property type="protein sequence ID" value="CAH1645393.1"/>
    <property type="molecule type" value="Genomic_DNA"/>
</dbReference>
<dbReference type="PANTHER" id="PTHR48438">
    <property type="entry name" value="ALPHA-(1,3)-FUCOSYLTRANSFERASE C-RELATED"/>
    <property type="match status" value="1"/>
</dbReference>
<comment type="similarity">
    <text evidence="3 12">Belongs to the glycosyltransferase 10 family.</text>
</comment>
<dbReference type="InterPro" id="IPR055270">
    <property type="entry name" value="Glyco_tran_10_C"/>
</dbReference>
<dbReference type="EC" id="2.4.1.-" evidence="12"/>
<dbReference type="GO" id="GO:0032580">
    <property type="term" value="C:Golgi cisterna membrane"/>
    <property type="evidence" value="ECO:0007669"/>
    <property type="project" value="UniProtKB-SubCell"/>
</dbReference>
<dbReference type="Gene3D" id="3.40.50.11660">
    <property type="entry name" value="Glycosyl transferase family 10, C-terminal domain"/>
    <property type="match status" value="1"/>
</dbReference>
<keyword evidence="10" id="KW-0472">Membrane</keyword>
<evidence type="ECO:0000256" key="10">
    <source>
        <dbReference type="ARBA" id="ARBA00023136"/>
    </source>
</evidence>
<evidence type="ECO:0000256" key="1">
    <source>
        <dbReference type="ARBA" id="ARBA00004447"/>
    </source>
</evidence>
<keyword evidence="8" id="KW-1133">Transmembrane helix</keyword>
<organism evidence="16 17">
    <name type="scientific">Spodoptera littoralis</name>
    <name type="common">Egyptian cotton leafworm</name>
    <dbReference type="NCBI Taxonomy" id="7109"/>
    <lineage>
        <taxon>Eukaryota</taxon>
        <taxon>Metazoa</taxon>
        <taxon>Ecdysozoa</taxon>
        <taxon>Arthropoda</taxon>
        <taxon>Hexapoda</taxon>
        <taxon>Insecta</taxon>
        <taxon>Pterygota</taxon>
        <taxon>Neoptera</taxon>
        <taxon>Endopterygota</taxon>
        <taxon>Lepidoptera</taxon>
        <taxon>Glossata</taxon>
        <taxon>Ditrysia</taxon>
        <taxon>Noctuoidea</taxon>
        <taxon>Noctuidae</taxon>
        <taxon>Amphipyrinae</taxon>
        <taxon>Spodoptera</taxon>
    </lineage>
</organism>
<keyword evidence="17" id="KW-1185">Reference proteome</keyword>
<evidence type="ECO:0000256" key="3">
    <source>
        <dbReference type="ARBA" id="ARBA00008919"/>
    </source>
</evidence>